<name>A0A2M3ZUL1_9DIPT</name>
<sequence length="79" mass="8613">MFAPLMLLLLLLLLLTVLLLLLILILLPQLNSLVDEVDDELVVSSTCGSSPLMTHGRGLLLPYGAVLLRPDNLLTVDCF</sequence>
<reference evidence="1" key="1">
    <citation type="submission" date="2018-01" db="EMBL/GenBank/DDBJ databases">
        <title>An insight into the sialome of Amazonian anophelines.</title>
        <authorList>
            <person name="Ribeiro J.M."/>
            <person name="Scarpassa V."/>
            <person name="Calvo E."/>
        </authorList>
    </citation>
    <scope>NUCLEOTIDE SEQUENCE</scope>
    <source>
        <tissue evidence="1">Salivary glands</tissue>
    </source>
</reference>
<proteinExistence type="predicted"/>
<dbReference type="EMBL" id="GGFM01011450">
    <property type="protein sequence ID" value="MBW32201.1"/>
    <property type="molecule type" value="Transcribed_RNA"/>
</dbReference>
<evidence type="ECO:0000313" key="1">
    <source>
        <dbReference type="EMBL" id="MBW32201.1"/>
    </source>
</evidence>
<protein>
    <submittedName>
        <fullName evidence="1">Putative secreted peptide</fullName>
    </submittedName>
</protein>
<accession>A0A2M3ZUL1</accession>
<dbReference type="AlphaFoldDB" id="A0A2M3ZUL1"/>
<organism evidence="1">
    <name type="scientific">Anopheles braziliensis</name>
    <dbReference type="NCBI Taxonomy" id="58242"/>
    <lineage>
        <taxon>Eukaryota</taxon>
        <taxon>Metazoa</taxon>
        <taxon>Ecdysozoa</taxon>
        <taxon>Arthropoda</taxon>
        <taxon>Hexapoda</taxon>
        <taxon>Insecta</taxon>
        <taxon>Pterygota</taxon>
        <taxon>Neoptera</taxon>
        <taxon>Endopterygota</taxon>
        <taxon>Diptera</taxon>
        <taxon>Nematocera</taxon>
        <taxon>Culicoidea</taxon>
        <taxon>Culicidae</taxon>
        <taxon>Anophelinae</taxon>
        <taxon>Anopheles</taxon>
    </lineage>
</organism>